<keyword evidence="9" id="KW-1133">Transmembrane helix</keyword>
<evidence type="ECO:0000256" key="4">
    <source>
        <dbReference type="ARBA" id="ARBA00022679"/>
    </source>
</evidence>
<keyword evidence="4 11" id="KW-0808">Transferase</keyword>
<feature type="transmembrane region" description="Helical" evidence="9">
    <location>
        <begin position="20"/>
        <end position="44"/>
    </location>
</feature>
<keyword evidence="9" id="KW-0812">Transmembrane</keyword>
<evidence type="ECO:0000256" key="7">
    <source>
        <dbReference type="ARBA" id="ARBA00022840"/>
    </source>
</evidence>
<sequence length="452" mass="48688">MPGQPPFDRPRWYRAALRRLGTLPPSAILVLLTAVIVGFGLLLVQSSFVQRSARQTARSETDAMMAVKAVEQSLLDAETGQRGYLLTGDPGYLRPYDAARARIGDEVRTLEVQLGTSGNPEDEDRLRAFGGLVDGKLEELDQTVRYARAGSTDAAIELVRTGTGKATMDTLRRNLAALSAGPRIRREAAFAAVDRAEARQVPLLLAMWATLVLLVWAAVRSERRRAEAEAVASQAERLHRLNEQVTLLAQELNHRVKNLFGVVLSLVGMAGRDKGESKEVIASLSNRIHALARAHSLAFGTTPDALTELERLLGGVLDPYQNAAEDRIRLRGGPCAIAAQQVTPLALIVHELATNAAKYGALSSPDGHLVIDWSCAPTDSGTTRTTLIWREMGGPPSPAGGPADAAADGGFGTRMTDAVLRQIEGTIERDWPESGVIVTLSFIRSGLERGDD</sequence>
<protein>
    <recommendedName>
        <fullName evidence="2">histidine kinase</fullName>
        <ecNumber evidence="2">2.7.13.3</ecNumber>
    </recommendedName>
</protein>
<evidence type="ECO:0000256" key="1">
    <source>
        <dbReference type="ARBA" id="ARBA00000085"/>
    </source>
</evidence>
<dbReference type="PANTHER" id="PTHR41523">
    <property type="entry name" value="TWO-COMPONENT SYSTEM SENSOR PROTEIN"/>
    <property type="match status" value="1"/>
</dbReference>
<feature type="transmembrane region" description="Helical" evidence="9">
    <location>
        <begin position="201"/>
        <end position="219"/>
    </location>
</feature>
<evidence type="ECO:0000256" key="8">
    <source>
        <dbReference type="SAM" id="Coils"/>
    </source>
</evidence>
<feature type="coiled-coil region" evidence="8">
    <location>
        <begin position="218"/>
        <end position="251"/>
    </location>
</feature>
<keyword evidence="8" id="KW-0175">Coiled coil</keyword>
<gene>
    <name evidence="11" type="ORF">ACFFF7_05155</name>
</gene>
<dbReference type="SMART" id="SM00911">
    <property type="entry name" value="HWE_HK"/>
    <property type="match status" value="1"/>
</dbReference>
<keyword evidence="6 11" id="KW-0418">Kinase</keyword>
<keyword evidence="5" id="KW-0547">Nucleotide-binding</keyword>
<keyword evidence="9" id="KW-0472">Membrane</keyword>
<comment type="catalytic activity">
    <reaction evidence="1">
        <text>ATP + protein L-histidine = ADP + protein N-phospho-L-histidine.</text>
        <dbReference type="EC" id="2.7.13.3"/>
    </reaction>
</comment>
<name>A0ABV6PG33_9SPHN</name>
<reference evidence="11 12" key="1">
    <citation type="submission" date="2024-09" db="EMBL/GenBank/DDBJ databases">
        <authorList>
            <person name="Sun Q."/>
            <person name="Mori K."/>
        </authorList>
    </citation>
    <scope>NUCLEOTIDE SEQUENCE [LARGE SCALE GENOMIC DNA]</scope>
    <source>
        <strain evidence="11 12">NCAIM B.02537</strain>
    </source>
</reference>
<dbReference type="Pfam" id="PF07536">
    <property type="entry name" value="HWE_HK"/>
    <property type="match status" value="1"/>
</dbReference>
<keyword evidence="7" id="KW-0067">ATP-binding</keyword>
<dbReference type="InterPro" id="IPR011102">
    <property type="entry name" value="Sig_transdc_His_kinase_HWE"/>
</dbReference>
<evidence type="ECO:0000256" key="2">
    <source>
        <dbReference type="ARBA" id="ARBA00012438"/>
    </source>
</evidence>
<dbReference type="Gene3D" id="3.30.565.10">
    <property type="entry name" value="Histidine kinase-like ATPase, C-terminal domain"/>
    <property type="match status" value="1"/>
</dbReference>
<evidence type="ECO:0000313" key="12">
    <source>
        <dbReference type="Proteomes" id="UP001589943"/>
    </source>
</evidence>
<dbReference type="PANTHER" id="PTHR41523:SF8">
    <property type="entry name" value="ETHYLENE RESPONSE SENSOR PROTEIN"/>
    <property type="match status" value="1"/>
</dbReference>
<evidence type="ECO:0000256" key="3">
    <source>
        <dbReference type="ARBA" id="ARBA00022553"/>
    </source>
</evidence>
<accession>A0ABV6PG33</accession>
<evidence type="ECO:0000256" key="6">
    <source>
        <dbReference type="ARBA" id="ARBA00022777"/>
    </source>
</evidence>
<dbReference type="InterPro" id="IPR036890">
    <property type="entry name" value="HATPase_C_sf"/>
</dbReference>
<dbReference type="Pfam" id="PF05227">
    <property type="entry name" value="CHASE3"/>
    <property type="match status" value="1"/>
</dbReference>
<dbReference type="InterPro" id="IPR007891">
    <property type="entry name" value="CHASE3"/>
</dbReference>
<organism evidence="11 12">
    <name type="scientific">Novosphingobium aquiterrae</name>
    <dbReference type="NCBI Taxonomy" id="624388"/>
    <lineage>
        <taxon>Bacteria</taxon>
        <taxon>Pseudomonadati</taxon>
        <taxon>Pseudomonadota</taxon>
        <taxon>Alphaproteobacteria</taxon>
        <taxon>Sphingomonadales</taxon>
        <taxon>Sphingomonadaceae</taxon>
        <taxon>Novosphingobium</taxon>
    </lineage>
</organism>
<keyword evidence="12" id="KW-1185">Reference proteome</keyword>
<comment type="caution">
    <text evidence="11">The sequence shown here is derived from an EMBL/GenBank/DDBJ whole genome shotgun (WGS) entry which is preliminary data.</text>
</comment>
<dbReference type="RefSeq" id="WP_379480284.1">
    <property type="nucleotide sequence ID" value="NZ_JBHLTL010000001.1"/>
</dbReference>
<dbReference type="CDD" id="cd19410">
    <property type="entry name" value="HK9-like_sensor"/>
    <property type="match status" value="1"/>
</dbReference>
<keyword evidence="3" id="KW-0597">Phosphoprotein</keyword>
<feature type="domain" description="Signal transduction histidine kinase HWE region" evidence="10">
    <location>
        <begin position="251"/>
        <end position="334"/>
    </location>
</feature>
<proteinExistence type="predicted"/>
<dbReference type="EMBL" id="JBHLTL010000001">
    <property type="protein sequence ID" value="MFC0588795.1"/>
    <property type="molecule type" value="Genomic_DNA"/>
</dbReference>
<dbReference type="EC" id="2.7.13.3" evidence="2"/>
<dbReference type="Proteomes" id="UP001589943">
    <property type="component" value="Unassembled WGS sequence"/>
</dbReference>
<evidence type="ECO:0000313" key="11">
    <source>
        <dbReference type="EMBL" id="MFC0588795.1"/>
    </source>
</evidence>
<evidence type="ECO:0000259" key="10">
    <source>
        <dbReference type="SMART" id="SM00911"/>
    </source>
</evidence>
<dbReference type="GO" id="GO:0004673">
    <property type="term" value="F:protein histidine kinase activity"/>
    <property type="evidence" value="ECO:0007669"/>
    <property type="project" value="UniProtKB-EC"/>
</dbReference>
<evidence type="ECO:0000256" key="5">
    <source>
        <dbReference type="ARBA" id="ARBA00022741"/>
    </source>
</evidence>
<evidence type="ECO:0000256" key="9">
    <source>
        <dbReference type="SAM" id="Phobius"/>
    </source>
</evidence>